<dbReference type="Gene3D" id="2.30.110.10">
    <property type="entry name" value="Electron Transport, Fmn-binding Protein, Chain A"/>
    <property type="match status" value="1"/>
</dbReference>
<evidence type="ECO:0000256" key="1">
    <source>
        <dbReference type="ARBA" id="ARBA00023002"/>
    </source>
</evidence>
<feature type="domain" description="Pyridoxamine 5'-phosphate oxidase N-terminal" evidence="2">
    <location>
        <begin position="6"/>
        <end position="131"/>
    </location>
</feature>
<evidence type="ECO:0000313" key="4">
    <source>
        <dbReference type="Proteomes" id="UP000321261"/>
    </source>
</evidence>
<dbReference type="Proteomes" id="UP000321261">
    <property type="component" value="Unassembled WGS sequence"/>
</dbReference>
<dbReference type="OrthoDB" id="4551790at2"/>
<gene>
    <name evidence="3" type="ORF">FHX44_118354</name>
</gene>
<evidence type="ECO:0000313" key="3">
    <source>
        <dbReference type="EMBL" id="TWF82405.1"/>
    </source>
</evidence>
<dbReference type="InterPro" id="IPR011576">
    <property type="entry name" value="Pyridox_Oxase_N"/>
</dbReference>
<accession>A0A561T5M9</accession>
<dbReference type="Pfam" id="PF01243">
    <property type="entry name" value="PNPOx_N"/>
    <property type="match status" value="1"/>
</dbReference>
<comment type="caution">
    <text evidence="3">The sequence shown here is derived from an EMBL/GenBank/DDBJ whole genome shotgun (WGS) entry which is preliminary data.</text>
</comment>
<dbReference type="PANTHER" id="PTHR35176:SF1">
    <property type="entry name" value="F420H(2)-DEPENDENT BILIVERDIN REDUCTASE"/>
    <property type="match status" value="1"/>
</dbReference>
<dbReference type="GO" id="GO:0016627">
    <property type="term" value="F:oxidoreductase activity, acting on the CH-CH group of donors"/>
    <property type="evidence" value="ECO:0007669"/>
    <property type="project" value="TreeGrafter"/>
</dbReference>
<dbReference type="InterPro" id="IPR012349">
    <property type="entry name" value="Split_barrel_FMN-bd"/>
</dbReference>
<sequence length="140" mass="15305">MTVMSDDEWREFVTEGSRLGNAAICRSNGLPHVTPICFIIEGDQLIFTTHPGSVKGRSIARDGRVAVSVSDDAHPYRFAMLEGEAALSDDPDDFLRVGMAIGRRYMPSQDPEEFSRSLASAGFAVARVHITNVIAHRDLG</sequence>
<name>A0A561T5M9_9PSEU</name>
<evidence type="ECO:0000259" key="2">
    <source>
        <dbReference type="Pfam" id="PF01243"/>
    </source>
</evidence>
<dbReference type="InterPro" id="IPR052019">
    <property type="entry name" value="F420H2_bilvrd_red/Heme_oxyg"/>
</dbReference>
<dbReference type="GO" id="GO:0005829">
    <property type="term" value="C:cytosol"/>
    <property type="evidence" value="ECO:0007669"/>
    <property type="project" value="TreeGrafter"/>
</dbReference>
<keyword evidence="1" id="KW-0560">Oxidoreductase</keyword>
<protein>
    <submittedName>
        <fullName evidence="3">PPOX class probable F420-dependent enzyme</fullName>
    </submittedName>
</protein>
<keyword evidence="4" id="KW-1185">Reference proteome</keyword>
<reference evidence="3 4" key="1">
    <citation type="submission" date="2019-06" db="EMBL/GenBank/DDBJ databases">
        <title>Sequencing the genomes of 1000 actinobacteria strains.</title>
        <authorList>
            <person name="Klenk H.-P."/>
        </authorList>
    </citation>
    <scope>NUCLEOTIDE SEQUENCE [LARGE SCALE GENOMIC DNA]</scope>
    <source>
        <strain evidence="3 4">DSM 45671</strain>
    </source>
</reference>
<dbReference type="PANTHER" id="PTHR35176">
    <property type="entry name" value="HEME OXYGENASE HI_0854-RELATED"/>
    <property type="match status" value="1"/>
</dbReference>
<dbReference type="EMBL" id="VIWU01000001">
    <property type="protein sequence ID" value="TWF82405.1"/>
    <property type="molecule type" value="Genomic_DNA"/>
</dbReference>
<dbReference type="InterPro" id="IPR019920">
    <property type="entry name" value="F420-binding_dom_put"/>
</dbReference>
<dbReference type="AlphaFoldDB" id="A0A561T5M9"/>
<organism evidence="3 4">
    <name type="scientific">Pseudonocardia hierapolitana</name>
    <dbReference type="NCBI Taxonomy" id="1128676"/>
    <lineage>
        <taxon>Bacteria</taxon>
        <taxon>Bacillati</taxon>
        <taxon>Actinomycetota</taxon>
        <taxon>Actinomycetes</taxon>
        <taxon>Pseudonocardiales</taxon>
        <taxon>Pseudonocardiaceae</taxon>
        <taxon>Pseudonocardia</taxon>
    </lineage>
</organism>
<dbReference type="GO" id="GO:0070967">
    <property type="term" value="F:coenzyme F420 binding"/>
    <property type="evidence" value="ECO:0007669"/>
    <property type="project" value="TreeGrafter"/>
</dbReference>
<dbReference type="NCBIfam" id="TIGR03618">
    <property type="entry name" value="Rv1155_F420"/>
    <property type="match status" value="1"/>
</dbReference>
<dbReference type="SUPFAM" id="SSF50475">
    <property type="entry name" value="FMN-binding split barrel"/>
    <property type="match status" value="1"/>
</dbReference>
<proteinExistence type="predicted"/>